<dbReference type="AlphaFoldDB" id="A0A5C3EHR5"/>
<dbReference type="InterPro" id="IPR056173">
    <property type="entry name" value="Sec20_C"/>
</dbReference>
<gene>
    <name evidence="14" type="ORF">UTRI_05937</name>
</gene>
<evidence type="ECO:0000313" key="15">
    <source>
        <dbReference type="Proteomes" id="UP000324022"/>
    </source>
</evidence>
<evidence type="ECO:0000256" key="11">
    <source>
        <dbReference type="SAM" id="MobiDB-lite"/>
    </source>
</evidence>
<dbReference type="Pfam" id="PF03908">
    <property type="entry name" value="Sec20"/>
    <property type="match status" value="1"/>
</dbReference>
<accession>A0A5C3EHR5</accession>
<keyword evidence="6 12" id="KW-1133">Transmembrane helix</keyword>
<dbReference type="GO" id="GO:0005484">
    <property type="term" value="F:SNAP receptor activity"/>
    <property type="evidence" value="ECO:0007669"/>
    <property type="project" value="InterPro"/>
</dbReference>
<name>A0A5C3EHR5_9BASI</name>
<evidence type="ECO:0000256" key="12">
    <source>
        <dbReference type="SAM" id="Phobius"/>
    </source>
</evidence>
<dbReference type="PANTHER" id="PTHR12825:SF0">
    <property type="entry name" value="VESICLE TRANSPORT PROTEIN SEC20"/>
    <property type="match status" value="1"/>
</dbReference>
<keyword evidence="5" id="KW-0931">ER-Golgi transport</keyword>
<evidence type="ECO:0000256" key="5">
    <source>
        <dbReference type="ARBA" id="ARBA00022892"/>
    </source>
</evidence>
<evidence type="ECO:0000256" key="4">
    <source>
        <dbReference type="ARBA" id="ARBA00022824"/>
    </source>
</evidence>
<keyword evidence="4" id="KW-0256">Endoplasmic reticulum</keyword>
<comment type="similarity">
    <text evidence="9">Belongs to the SEC20 family.</text>
</comment>
<evidence type="ECO:0000256" key="10">
    <source>
        <dbReference type="SAM" id="Coils"/>
    </source>
</evidence>
<organism evidence="14 15">
    <name type="scientific">Ustilago trichophora</name>
    <dbReference type="NCBI Taxonomy" id="86804"/>
    <lineage>
        <taxon>Eukaryota</taxon>
        <taxon>Fungi</taxon>
        <taxon>Dikarya</taxon>
        <taxon>Basidiomycota</taxon>
        <taxon>Ustilaginomycotina</taxon>
        <taxon>Ustilaginomycetes</taxon>
        <taxon>Ustilaginales</taxon>
        <taxon>Ustilaginaceae</taxon>
        <taxon>Ustilago</taxon>
    </lineage>
</organism>
<feature type="domain" description="Sec20 C-terminal" evidence="13">
    <location>
        <begin position="154"/>
        <end position="243"/>
    </location>
</feature>
<evidence type="ECO:0000256" key="7">
    <source>
        <dbReference type="ARBA" id="ARBA00023054"/>
    </source>
</evidence>
<keyword evidence="8 12" id="KW-0472">Membrane</keyword>
<feature type="region of interest" description="Disordered" evidence="11">
    <location>
        <begin position="131"/>
        <end position="150"/>
    </location>
</feature>
<dbReference type="Proteomes" id="UP000324022">
    <property type="component" value="Unassembled WGS sequence"/>
</dbReference>
<evidence type="ECO:0000256" key="2">
    <source>
        <dbReference type="ARBA" id="ARBA00022448"/>
    </source>
</evidence>
<feature type="coiled-coil region" evidence="10">
    <location>
        <begin position="325"/>
        <end position="352"/>
    </location>
</feature>
<evidence type="ECO:0000256" key="1">
    <source>
        <dbReference type="ARBA" id="ARBA00004163"/>
    </source>
</evidence>
<evidence type="ECO:0000256" key="3">
    <source>
        <dbReference type="ARBA" id="ARBA00022692"/>
    </source>
</evidence>
<dbReference type="OrthoDB" id="46868at2759"/>
<protein>
    <recommendedName>
        <fullName evidence="13">Sec20 C-terminal domain-containing protein</fullName>
    </recommendedName>
</protein>
<sequence length="380" mass="40443">MASAAASGSRSLVPPDLLAIHDSFQRYSHDVINHQIPRLQSCTSASLLADYEAEIISSIDGLKRQVNDLKFAVDEAESAAERSEVSSLATRAAQQLEEIRQNTRKALLSARRSIENARTAEARAGLQLAADSAKSLTGSRPGASSGEDKLMTASQDVTDALRRTVSLMSSELEKSAMSSQLLEESSQTISSLSFQYGSLTTLMNNSAKMIKTMEREDLFGKGMVALSFLFFLGCVGWIVYVRLISKGIGLLGFFFRLFGLNKLLGGMGSRSGEDVKEKAELLKKAAGEVVNSKTAKSVAAAVTTAVISAVSAATGAAAAAAAAAAAQTSAAKNKVQENVVDLQDDLEQLVETVLPDESTGRPDELPRTRLNTLPVEHIEL</sequence>
<dbReference type="GO" id="GO:0031201">
    <property type="term" value="C:SNARE complex"/>
    <property type="evidence" value="ECO:0007669"/>
    <property type="project" value="TreeGrafter"/>
</dbReference>
<keyword evidence="2" id="KW-0813">Transport</keyword>
<reference evidence="14 15" key="1">
    <citation type="submission" date="2018-03" db="EMBL/GenBank/DDBJ databases">
        <authorList>
            <person name="Guldener U."/>
        </authorList>
    </citation>
    <scope>NUCLEOTIDE SEQUENCE [LARGE SCALE GENOMIC DNA]</scope>
    <source>
        <strain evidence="14 15">NBRC100155</strain>
    </source>
</reference>
<keyword evidence="7 10" id="KW-0175">Coiled coil</keyword>
<evidence type="ECO:0000256" key="9">
    <source>
        <dbReference type="ARBA" id="ARBA00037934"/>
    </source>
</evidence>
<keyword evidence="15" id="KW-1185">Reference proteome</keyword>
<dbReference type="GO" id="GO:0005789">
    <property type="term" value="C:endoplasmic reticulum membrane"/>
    <property type="evidence" value="ECO:0007669"/>
    <property type="project" value="UniProtKB-SubCell"/>
</dbReference>
<evidence type="ECO:0000259" key="13">
    <source>
        <dbReference type="Pfam" id="PF03908"/>
    </source>
</evidence>
<dbReference type="GO" id="GO:0006890">
    <property type="term" value="P:retrograde vesicle-mediated transport, Golgi to endoplasmic reticulum"/>
    <property type="evidence" value="ECO:0007669"/>
    <property type="project" value="InterPro"/>
</dbReference>
<comment type="subcellular location">
    <subcellularLocation>
        <location evidence="1">Endoplasmic reticulum membrane</location>
        <topology evidence="1">Single-pass type IV membrane protein</topology>
    </subcellularLocation>
</comment>
<evidence type="ECO:0000256" key="6">
    <source>
        <dbReference type="ARBA" id="ARBA00022989"/>
    </source>
</evidence>
<dbReference type="PANTHER" id="PTHR12825">
    <property type="entry name" value="BNIP1-RELATED"/>
    <property type="match status" value="1"/>
</dbReference>
<feature type="transmembrane region" description="Helical" evidence="12">
    <location>
        <begin position="218"/>
        <end position="241"/>
    </location>
</feature>
<evidence type="ECO:0000313" key="14">
    <source>
        <dbReference type="EMBL" id="SPO30098.1"/>
    </source>
</evidence>
<keyword evidence="3 12" id="KW-0812">Transmembrane</keyword>
<proteinExistence type="inferred from homology"/>
<evidence type="ECO:0000256" key="8">
    <source>
        <dbReference type="ARBA" id="ARBA00023136"/>
    </source>
</evidence>
<dbReference type="InterPro" id="IPR005606">
    <property type="entry name" value="Sec20"/>
</dbReference>
<dbReference type="EMBL" id="OOIN01000031">
    <property type="protein sequence ID" value="SPO30098.1"/>
    <property type="molecule type" value="Genomic_DNA"/>
</dbReference>